<dbReference type="PANTHER" id="PTHR12133:SF1">
    <property type="entry name" value="TRNA (ADENINE(58)-N(1))-METHYLTRANSFERASE, MITOCHONDRIAL"/>
    <property type="match status" value="1"/>
</dbReference>
<gene>
    <name evidence="5" type="ORF">ACJ73_02654</name>
</gene>
<dbReference type="PANTHER" id="PTHR12133">
    <property type="entry name" value="TRNA (ADENINE(58)-N(1))-METHYLTRANSFERASE"/>
    <property type="match status" value="1"/>
</dbReference>
<dbReference type="InterPro" id="IPR029063">
    <property type="entry name" value="SAM-dependent_MTases_sf"/>
</dbReference>
<dbReference type="AlphaFoldDB" id="A0A1J9QBQ0"/>
<feature type="region of interest" description="Disordered" evidence="4">
    <location>
        <begin position="381"/>
        <end position="414"/>
    </location>
</feature>
<dbReference type="Gene3D" id="3.40.50.150">
    <property type="entry name" value="Vaccinia Virus protein VP39"/>
    <property type="match status" value="1"/>
</dbReference>
<evidence type="ECO:0000256" key="4">
    <source>
        <dbReference type="SAM" id="MobiDB-lite"/>
    </source>
</evidence>
<dbReference type="GO" id="GO:0160107">
    <property type="term" value="F:tRNA (adenine(58)-N1)-methyltransferase activity"/>
    <property type="evidence" value="ECO:0007669"/>
    <property type="project" value="UniProtKB-EC"/>
</dbReference>
<dbReference type="OrthoDB" id="5585464at2759"/>
<dbReference type="GO" id="GO:0005739">
    <property type="term" value="C:mitochondrion"/>
    <property type="evidence" value="ECO:0007669"/>
    <property type="project" value="TreeGrafter"/>
</dbReference>
<dbReference type="GO" id="GO:0031515">
    <property type="term" value="C:tRNA (m1A) methyltransferase complex"/>
    <property type="evidence" value="ECO:0007669"/>
    <property type="project" value="InterPro"/>
</dbReference>
<name>A0A1J9QBQ0_9EURO</name>
<evidence type="ECO:0000256" key="3">
    <source>
        <dbReference type="ARBA" id="ARBA00033309"/>
    </source>
</evidence>
<evidence type="ECO:0000313" key="5">
    <source>
        <dbReference type="EMBL" id="OJD25969.1"/>
    </source>
</evidence>
<comment type="caution">
    <text evidence="5">The sequence shown here is derived from an EMBL/GenBank/DDBJ whole genome shotgun (WGS) entry which is preliminary data.</text>
</comment>
<dbReference type="STRING" id="1658174.A0A1J9QBQ0"/>
<proteinExistence type="predicted"/>
<dbReference type="EMBL" id="LGTZ01000291">
    <property type="protein sequence ID" value="OJD25969.1"/>
    <property type="molecule type" value="Genomic_DNA"/>
</dbReference>
<evidence type="ECO:0000313" key="6">
    <source>
        <dbReference type="Proteomes" id="UP000242791"/>
    </source>
</evidence>
<sequence>MSRLLAPLRRGCTRAYSSRAADANFSVFRGILSLLPTSLFSDPIIFSTNSYWRSRLEGDRVLINTKTPTLTKPLKKEERTKLPRGHLAHDDIIGKGPRYPIKSNKGALYRITHPTFEDYIVRTPRFVTPIYPADANLIVSLLDLHVTPPVPGEEPNEPLEILEAGTGHGSLTLHLARAVNGANTSPPARPPYSQRQILELPETKKKAVAVEEEQKEEDHETKAKNEELQRNWDAWRAQRNAIVHTVDISPHYSQHAENIVRGFRRGIYVGNVDFYVSSVEKWIQEQMARRSTSQGSPDPFLSHVILDMPSAHLRIPHVAQFMKDDAVLAIFMPSITQLGDCVEFISKERLPLFQEKIVEVGTGISSGRLWELRMTMKRSPKDALSREATAEENLDGTAEYSSDTVGEEVPSLTKGAKADRDEVLVCRPQVGARIAGGGFVGIWRKKKSWVDLS</sequence>
<dbReference type="EC" id="2.1.1.220" evidence="1"/>
<accession>A0A1J9QBQ0</accession>
<protein>
    <recommendedName>
        <fullName evidence="2">tRNA (adenine(58)-N(1))-methyltransferase catalytic subunit TRM61</fullName>
        <ecNumber evidence="1">2.1.1.220</ecNumber>
    </recommendedName>
    <alternativeName>
        <fullName evidence="3">tRNA(m1A58)-methyltransferase subunit TRM61</fullName>
    </alternativeName>
</protein>
<dbReference type="SUPFAM" id="SSF53335">
    <property type="entry name" value="S-adenosyl-L-methionine-dependent methyltransferases"/>
    <property type="match status" value="1"/>
</dbReference>
<keyword evidence="6" id="KW-1185">Reference proteome</keyword>
<organism evidence="5 6">
    <name type="scientific">Blastomyces percursus</name>
    <dbReference type="NCBI Taxonomy" id="1658174"/>
    <lineage>
        <taxon>Eukaryota</taxon>
        <taxon>Fungi</taxon>
        <taxon>Dikarya</taxon>
        <taxon>Ascomycota</taxon>
        <taxon>Pezizomycotina</taxon>
        <taxon>Eurotiomycetes</taxon>
        <taxon>Eurotiomycetidae</taxon>
        <taxon>Onygenales</taxon>
        <taxon>Ajellomycetaceae</taxon>
        <taxon>Blastomyces</taxon>
    </lineage>
</organism>
<dbReference type="InterPro" id="IPR014816">
    <property type="entry name" value="tRNA_MeTrfase_Gcd14"/>
</dbReference>
<dbReference type="PROSITE" id="PS51620">
    <property type="entry name" value="SAM_TRM61"/>
    <property type="match status" value="1"/>
</dbReference>
<reference evidence="5 6" key="1">
    <citation type="submission" date="2015-08" db="EMBL/GenBank/DDBJ databases">
        <title>Emmonsia species relationships and genome sequence.</title>
        <authorList>
            <person name="Cuomo C.A."/>
            <person name="Schwartz I.S."/>
            <person name="Kenyon C."/>
            <person name="De Hoog G.S."/>
            <person name="Govender N.P."/>
            <person name="Botha A."/>
            <person name="Moreno L."/>
            <person name="De Vries M."/>
            <person name="Munoz J.F."/>
            <person name="Stielow J.B."/>
        </authorList>
    </citation>
    <scope>NUCLEOTIDE SEQUENCE [LARGE SCALE GENOMIC DNA]</scope>
    <source>
        <strain evidence="5 6">EI222</strain>
    </source>
</reference>
<dbReference type="Gene3D" id="3.10.330.20">
    <property type="match status" value="1"/>
</dbReference>
<evidence type="ECO:0000256" key="1">
    <source>
        <dbReference type="ARBA" id="ARBA00012796"/>
    </source>
</evidence>
<dbReference type="GO" id="GO:0030488">
    <property type="term" value="P:tRNA methylation"/>
    <property type="evidence" value="ECO:0007669"/>
    <property type="project" value="InterPro"/>
</dbReference>
<dbReference type="Proteomes" id="UP000242791">
    <property type="component" value="Unassembled WGS sequence"/>
</dbReference>
<evidence type="ECO:0000256" key="2">
    <source>
        <dbReference type="ARBA" id="ARBA00015963"/>
    </source>
</evidence>
<dbReference type="VEuPathDB" id="FungiDB:ACJ73_02654"/>